<evidence type="ECO:0000259" key="6">
    <source>
        <dbReference type="Pfam" id="PF00746"/>
    </source>
</evidence>
<dbReference type="Pfam" id="PF00746">
    <property type="entry name" value="Gram_pos_anchor"/>
    <property type="match status" value="1"/>
</dbReference>
<keyword evidence="3" id="KW-0732">Signal</keyword>
<comment type="caution">
    <text evidence="7">The sequence shown here is derived from an EMBL/GenBank/DDBJ whole genome shotgun (WGS) entry which is preliminary data.</text>
</comment>
<sequence>MLPNTGEQVLKMLPFIGGIIIIIVIIIFFFLRKKGDKDK</sequence>
<keyword evidence="5" id="KW-1133">Transmembrane helix</keyword>
<gene>
    <name evidence="7" type="ORF">RU87_GL001247</name>
</gene>
<feature type="transmembrane region" description="Helical" evidence="5">
    <location>
        <begin position="12"/>
        <end position="31"/>
    </location>
</feature>
<feature type="domain" description="Gram-positive cocci surface proteins LPxTG" evidence="6">
    <location>
        <begin position="2"/>
        <end position="37"/>
    </location>
</feature>
<protein>
    <recommendedName>
        <fullName evidence="6">Gram-positive cocci surface proteins LPxTG domain-containing protein</fullName>
    </recommendedName>
</protein>
<reference evidence="7 8" key="1">
    <citation type="submission" date="2014-12" db="EMBL/GenBank/DDBJ databases">
        <title>Draft genome sequences of 10 type strains of Lactococcus.</title>
        <authorList>
            <person name="Sun Z."/>
            <person name="Zhong Z."/>
            <person name="Liu W."/>
            <person name="Zhang W."/>
            <person name="Zhang H."/>
        </authorList>
    </citation>
    <scope>NUCLEOTIDE SEQUENCE [LARGE SCALE GENOMIC DNA]</scope>
    <source>
        <strain evidence="7 8">DSM 20686</strain>
    </source>
</reference>
<proteinExistence type="predicted"/>
<evidence type="ECO:0000256" key="2">
    <source>
        <dbReference type="ARBA" id="ARBA00022525"/>
    </source>
</evidence>
<dbReference type="Proteomes" id="UP000242246">
    <property type="component" value="Unassembled WGS sequence"/>
</dbReference>
<evidence type="ECO:0000256" key="5">
    <source>
        <dbReference type="SAM" id="Phobius"/>
    </source>
</evidence>
<keyword evidence="5" id="KW-0472">Membrane</keyword>
<keyword evidence="1" id="KW-0134">Cell wall</keyword>
<name>A0A2A5S167_9LACT</name>
<organism evidence="7 8">
    <name type="scientific">Pseudolactococcus plantarum</name>
    <dbReference type="NCBI Taxonomy" id="1365"/>
    <lineage>
        <taxon>Bacteria</taxon>
        <taxon>Bacillati</taxon>
        <taxon>Bacillota</taxon>
        <taxon>Bacilli</taxon>
        <taxon>Lactobacillales</taxon>
        <taxon>Streptococcaceae</taxon>
        <taxon>Pseudolactococcus</taxon>
    </lineage>
</organism>
<accession>A0A2A5S167</accession>
<dbReference type="InterPro" id="IPR019931">
    <property type="entry name" value="LPXTG_anchor"/>
</dbReference>
<evidence type="ECO:0000313" key="7">
    <source>
        <dbReference type="EMBL" id="PCS07194.1"/>
    </source>
</evidence>
<keyword evidence="5" id="KW-0812">Transmembrane</keyword>
<dbReference type="RefSeq" id="WP_082782143.1">
    <property type="nucleotide sequence ID" value="NZ_JXJX01000005.1"/>
</dbReference>
<keyword evidence="8" id="KW-1185">Reference proteome</keyword>
<keyword evidence="2" id="KW-0964">Secreted</keyword>
<evidence type="ECO:0000256" key="4">
    <source>
        <dbReference type="ARBA" id="ARBA00023088"/>
    </source>
</evidence>
<dbReference type="NCBIfam" id="TIGR01167">
    <property type="entry name" value="LPXTG_anchor"/>
    <property type="match status" value="1"/>
</dbReference>
<evidence type="ECO:0000313" key="8">
    <source>
        <dbReference type="Proteomes" id="UP000242246"/>
    </source>
</evidence>
<evidence type="ECO:0000256" key="1">
    <source>
        <dbReference type="ARBA" id="ARBA00022512"/>
    </source>
</evidence>
<dbReference type="AlphaFoldDB" id="A0A2A5S167"/>
<keyword evidence="4" id="KW-0572">Peptidoglycan-anchor</keyword>
<dbReference type="STRING" id="1348632.GCA_001591745_00612"/>
<evidence type="ECO:0000256" key="3">
    <source>
        <dbReference type="ARBA" id="ARBA00022729"/>
    </source>
</evidence>
<dbReference type="EMBL" id="JXJX01000005">
    <property type="protein sequence ID" value="PCS07194.1"/>
    <property type="molecule type" value="Genomic_DNA"/>
</dbReference>